<dbReference type="GeneID" id="77467168"/>
<dbReference type="Gene3D" id="2.60.40.1120">
    <property type="entry name" value="Carboxypeptidase-like, regulatory domain"/>
    <property type="match status" value="2"/>
</dbReference>
<dbReference type="Pfam" id="PF13620">
    <property type="entry name" value="CarboxypepD_reg"/>
    <property type="match status" value="1"/>
</dbReference>
<evidence type="ECO:0000313" key="1">
    <source>
        <dbReference type="EMBL" id="AVQ30447.1"/>
    </source>
</evidence>
<reference evidence="2" key="1">
    <citation type="journal article" date="2018" name="MSphere">
        <title>Fusobacterium Genomics Using MinION and Illumina Sequencing Enables Genome Completion and Correction.</title>
        <authorList>
            <person name="Todd S.M."/>
            <person name="Settlage R.E."/>
            <person name="Lahmers K.K."/>
            <person name="Slade D.J."/>
        </authorList>
    </citation>
    <scope>NUCLEOTIDE SEQUENCE [LARGE SCALE GENOMIC DNA]</scope>
    <source>
        <strain evidence="2">ATCC 27725</strain>
    </source>
</reference>
<evidence type="ECO:0000313" key="2">
    <source>
        <dbReference type="Proteomes" id="UP000241238"/>
    </source>
</evidence>
<proteinExistence type="predicted"/>
<dbReference type="Proteomes" id="UP000241238">
    <property type="component" value="Chromosome"/>
</dbReference>
<protein>
    <submittedName>
        <fullName evidence="1">Carboxypeptidase regulatory-like domain-containing protein</fullName>
    </submittedName>
</protein>
<dbReference type="RefSeq" id="WP_005952036.1">
    <property type="nucleotide sequence ID" value="NZ_CP028103.1"/>
</dbReference>
<keyword evidence="2" id="KW-1185">Reference proteome</keyword>
<organism evidence="1 2">
    <name type="scientific">Fusobacterium varium ATCC 27725</name>
    <dbReference type="NCBI Taxonomy" id="469618"/>
    <lineage>
        <taxon>Bacteria</taxon>
        <taxon>Fusobacteriati</taxon>
        <taxon>Fusobacteriota</taxon>
        <taxon>Fusobacteriia</taxon>
        <taxon>Fusobacteriales</taxon>
        <taxon>Fusobacteriaceae</taxon>
        <taxon>Fusobacterium</taxon>
    </lineage>
</organism>
<sequence length="348" mass="39602">MLKLTSFFLLLFLTVSSFSRDIFIKFNTLKGNVKYYKPNDKEIRSIDFFNGEVKFSLKDGEYIFLFTSPEYAPIEKSIDTKKENNFFIEFTKSNTVIVNGTVQADNMNIGGTEISFINSINKSYTVTTDFLGKFTAYIPKGNYRIKTNRFGYSLDKKNALVYEFHSTGKPYNITINLHEIASFIEGRVIDEKGDPIANAGIIVKNGTETSKIETDEFGKFRKKVEAGIVTLICKKDGYLQNGLIRKIDKQSSITNLEIILNKSKFNIQGIVTDGIKALVNIPVTIHDEDINKISTVLSNENGYYEFNGIEGDKDVFISVSDPNYKRFKTPLFRLDKNINDKNLILEKN</sequence>
<name>A0ABN5JF69_FUSVA</name>
<dbReference type="InterPro" id="IPR008969">
    <property type="entry name" value="CarboxyPept-like_regulatory"/>
</dbReference>
<dbReference type="EMBL" id="CP028103">
    <property type="protein sequence ID" value="AVQ30447.1"/>
    <property type="molecule type" value="Genomic_DNA"/>
</dbReference>
<accession>A0ABN5JF69</accession>
<gene>
    <name evidence="1" type="ORF">C4N18_04125</name>
</gene>
<dbReference type="SUPFAM" id="SSF49464">
    <property type="entry name" value="Carboxypeptidase regulatory domain-like"/>
    <property type="match status" value="3"/>
</dbReference>